<proteinExistence type="predicted"/>
<evidence type="ECO:0000313" key="3">
    <source>
        <dbReference type="Proteomes" id="UP000587586"/>
    </source>
</evidence>
<organism evidence="2 3">
    <name type="scientific">Geomonas limicola</name>
    <dbReference type="NCBI Taxonomy" id="2740186"/>
    <lineage>
        <taxon>Bacteria</taxon>
        <taxon>Pseudomonadati</taxon>
        <taxon>Thermodesulfobacteriota</taxon>
        <taxon>Desulfuromonadia</taxon>
        <taxon>Geobacterales</taxon>
        <taxon>Geobacteraceae</taxon>
        <taxon>Geomonas</taxon>
    </lineage>
</organism>
<dbReference type="InterPro" id="IPR027417">
    <property type="entry name" value="P-loop_NTPase"/>
</dbReference>
<dbReference type="PANTHER" id="PTHR32182">
    <property type="entry name" value="DNA REPLICATION AND REPAIR PROTEIN RECF"/>
    <property type="match status" value="1"/>
</dbReference>
<feature type="coiled-coil region" evidence="1">
    <location>
        <begin position="291"/>
        <end position="362"/>
    </location>
</feature>
<name>A0A6V8N1U9_9BACT</name>
<accession>A0A6V8N1U9</accession>
<dbReference type="RefSeq" id="WP_183359016.1">
    <property type="nucleotide sequence ID" value="NZ_BLXZ01000001.1"/>
</dbReference>
<comment type="caution">
    <text evidence="2">The sequence shown here is derived from an EMBL/GenBank/DDBJ whole genome shotgun (WGS) entry which is preliminary data.</text>
</comment>
<dbReference type="Pfam" id="PF13555">
    <property type="entry name" value="AAA_29"/>
    <property type="match status" value="1"/>
</dbReference>
<dbReference type="AlphaFoldDB" id="A0A6V8N1U9"/>
<dbReference type="SUPFAM" id="SSF52540">
    <property type="entry name" value="P-loop containing nucleoside triphosphate hydrolases"/>
    <property type="match status" value="1"/>
</dbReference>
<feature type="coiled-coil region" evidence="1">
    <location>
        <begin position="681"/>
        <end position="773"/>
    </location>
</feature>
<protein>
    <submittedName>
        <fullName evidence="2">Uncharacterized protein</fullName>
    </submittedName>
</protein>
<keyword evidence="1" id="KW-0175">Coiled coil</keyword>
<sequence>MKTLTKAIVIQWYRLEAVEIPIVGSTAFIGDNGAGKSALLDAIQTVLTGANKHLMVLNRGSNEQSSRKLWEYVLGVMSDPKKPELATKIKPREKANCYLALNFLDQETGESTCVGLGIYASLAEMAEKIEGYFVCPGLVGSKDLFLEQRAGDNMVVLPWARVKERLAKSCPAARFHQEPGKFTQDMYATLSEHPGLPNNDRTVLKALQAAFKLERISDPTEFIRRYMLDRDDLQIKELQSALKNYRDMADKADSVSRRVTELTRLELLCEKVEQARVQQVLSEYLSLAVRSEQLEERANPLRDALADLEESLEQMTERRGIVESDLARQQELLGEKRAELKNNDLQIQCDRLQLDFDKAAETERALTARITELRLLLQRFEKHRESSLKGPLVKVIDSLLGLLPVDGMLTAARWPSDPAAADRVLGELGTAAGQALPELNSRYNTLCAELSGCTQKLKELKDSVKLLQHGKAPLQANTRNLIQFFKQHGIDAKPLCDLVDVADETWRGSIESVLGNIREALIVIPEQAKKAVHLYRYEGRREFPGCHIVNTTQTERWKKPAQAGTLADCLATDNVHARAFLNRRLGNIVRVESEQDLLKHDRAATADGMLSSGGTVSELKPIPPILGRGSRDTLLSTYQRELDQLERQQGAAETSAATLRHLKDLLDDFLRRYSGEASLSLVELVRGREESQEEMRVLQARLAALSLDERENALRTELVRLEQAAEGLRSELTALNEQHRHAEREFGKKEDELASLEAQMDVLQKVLHETRLHPLLDRVKAADTLDRWREQYAGDFAALVGRADQEIKSALRGIEEHTSRVVRDYTEYYVRFAVEEGDDTRPESFEEYAAAIRRKKRHLVETTLAEYREKSARALLEAEDTFRAKFVGRLIGKLEAVRVSVTQLNKTLEKHPFHGEIYKFRPSPNPEFKHIIEFAKACNSPVSREVGGLFDPAADPETPHRKALEDITLALQDPKAAERLQDYRNFLVFDVEMCDIDGTPTADLEHRIQKGSGGENQTPFYVAIGASLAAAYRLKEEYGTCHGGMSLAVFDEAFSKLSVATSHSCIEFLKKIQLQLLLAAPDEKYATMAEVMDTIVWVTRDGGNVQTEVIFIKPAMRALLRSDNPYLRASGAAGFLNEPLPAAAG</sequence>
<dbReference type="Proteomes" id="UP000587586">
    <property type="component" value="Unassembled WGS sequence"/>
</dbReference>
<keyword evidence="3" id="KW-1185">Reference proteome</keyword>
<evidence type="ECO:0000256" key="1">
    <source>
        <dbReference type="SAM" id="Coils"/>
    </source>
</evidence>
<dbReference type="EMBL" id="BLXZ01000001">
    <property type="protein sequence ID" value="GFO66476.1"/>
    <property type="molecule type" value="Genomic_DNA"/>
</dbReference>
<dbReference type="GO" id="GO:0006302">
    <property type="term" value="P:double-strand break repair"/>
    <property type="evidence" value="ECO:0007669"/>
    <property type="project" value="TreeGrafter"/>
</dbReference>
<reference evidence="3" key="1">
    <citation type="submission" date="2020-06" db="EMBL/GenBank/DDBJ databases">
        <title>Draft genomic sequecing of Geomonas sp. Red745.</title>
        <authorList>
            <person name="Itoh H."/>
            <person name="Xu Z.X."/>
            <person name="Ushijima N."/>
            <person name="Masuda Y."/>
            <person name="Shiratori Y."/>
            <person name="Senoo K."/>
        </authorList>
    </citation>
    <scope>NUCLEOTIDE SEQUENCE [LARGE SCALE GENOMIC DNA]</scope>
    <source>
        <strain evidence="3">Red745</strain>
    </source>
</reference>
<evidence type="ECO:0000313" key="2">
    <source>
        <dbReference type="EMBL" id="GFO66476.1"/>
    </source>
</evidence>
<feature type="coiled-coil region" evidence="1">
    <location>
        <begin position="228"/>
        <end position="255"/>
    </location>
</feature>
<dbReference type="PANTHER" id="PTHR32182:SF0">
    <property type="entry name" value="DNA REPLICATION AND REPAIR PROTEIN RECF"/>
    <property type="match status" value="1"/>
</dbReference>
<gene>
    <name evidence="2" type="ORF">GMLC_00550</name>
</gene>
<dbReference type="Pfam" id="PF13558">
    <property type="entry name" value="SbcC_Walker_B"/>
    <property type="match status" value="1"/>
</dbReference>
<dbReference type="GO" id="GO:0000731">
    <property type="term" value="P:DNA synthesis involved in DNA repair"/>
    <property type="evidence" value="ECO:0007669"/>
    <property type="project" value="TreeGrafter"/>
</dbReference>
<dbReference type="Gene3D" id="3.40.50.300">
    <property type="entry name" value="P-loop containing nucleotide triphosphate hydrolases"/>
    <property type="match status" value="1"/>
</dbReference>